<dbReference type="AlphaFoldDB" id="A0A8J5XDE5"/>
<feature type="region of interest" description="Disordered" evidence="1">
    <location>
        <begin position="60"/>
        <end position="119"/>
    </location>
</feature>
<proteinExistence type="predicted"/>
<comment type="caution">
    <text evidence="2">The sequence shown here is derived from an EMBL/GenBank/DDBJ whole genome shotgun (WGS) entry which is preliminary data.</text>
</comment>
<feature type="region of interest" description="Disordered" evidence="1">
    <location>
        <begin position="380"/>
        <end position="429"/>
    </location>
</feature>
<evidence type="ECO:0000256" key="1">
    <source>
        <dbReference type="SAM" id="MobiDB-lite"/>
    </source>
</evidence>
<feature type="compositionally biased region" description="Pro residues" evidence="1">
    <location>
        <begin position="321"/>
        <end position="330"/>
    </location>
</feature>
<evidence type="ECO:0000313" key="3">
    <source>
        <dbReference type="Proteomes" id="UP000751190"/>
    </source>
</evidence>
<organism evidence="2 3">
    <name type="scientific">Diacronema lutheri</name>
    <name type="common">Unicellular marine alga</name>
    <name type="synonym">Monochrysis lutheri</name>
    <dbReference type="NCBI Taxonomy" id="2081491"/>
    <lineage>
        <taxon>Eukaryota</taxon>
        <taxon>Haptista</taxon>
        <taxon>Haptophyta</taxon>
        <taxon>Pavlovophyceae</taxon>
        <taxon>Pavlovales</taxon>
        <taxon>Pavlovaceae</taxon>
        <taxon>Diacronema</taxon>
    </lineage>
</organism>
<reference evidence="2" key="1">
    <citation type="submission" date="2021-05" db="EMBL/GenBank/DDBJ databases">
        <title>The genome of the haptophyte Pavlova lutheri (Diacronema luteri, Pavlovales) - a model for lipid biosynthesis in eukaryotic algae.</title>
        <authorList>
            <person name="Hulatt C.J."/>
            <person name="Posewitz M.C."/>
        </authorList>
    </citation>
    <scope>NUCLEOTIDE SEQUENCE</scope>
    <source>
        <strain evidence="2">NIVA-4/92</strain>
    </source>
</reference>
<keyword evidence="3" id="KW-1185">Reference proteome</keyword>
<name>A0A8J5XDE5_DIALT</name>
<feature type="region of interest" description="Disordered" evidence="1">
    <location>
        <begin position="443"/>
        <end position="521"/>
    </location>
</feature>
<feature type="compositionally biased region" description="Pro residues" evidence="1">
    <location>
        <begin position="408"/>
        <end position="422"/>
    </location>
</feature>
<dbReference type="EMBL" id="JAGTXO010000031">
    <property type="protein sequence ID" value="KAG8460665.1"/>
    <property type="molecule type" value="Genomic_DNA"/>
</dbReference>
<feature type="region of interest" description="Disordered" evidence="1">
    <location>
        <begin position="314"/>
        <end position="354"/>
    </location>
</feature>
<feature type="compositionally biased region" description="Basic and acidic residues" evidence="1">
    <location>
        <begin position="80"/>
        <end position="116"/>
    </location>
</feature>
<dbReference type="Proteomes" id="UP000751190">
    <property type="component" value="Unassembled WGS sequence"/>
</dbReference>
<sequence>MDQPGAPITADARTLSMHSSSAAALGVVAIESTTVRARRRSFAARLPEPNRSDVFDFEAAPGRLRRPTTPVRTQGAAEHAVARRDAREALRDGARAPSARDDGDGDGGDGKGDNESAWRGMLADGASGRVSRETSRVSLAHAPDVPAPHACGARHGGAQPYSPPSCAVRSASAAALDGAAGVSTAASAAAALAADTSVASLPDHGQRLQDADALGALGAWPDGPEGSARGVSAAVRRLPALPRTPRTPRTAAAHIARAAEREEALLVAAMDGGHLFRLLEWAKPDALHRLCAHADRAAAVHNLLAAELSRGLPALRHRPRPLPPPPPPRKPPARLRVKTQRGGRTHAPAPAPGTARAARFNWRALDEIAHGAWPKSEALGALAQPPGADGARVRALHRERAPHAAATSPPPARLVRPPPGPRPSAMASAPRAVALHDLARSALPAQPPPVRPGRGRDALLCVGGHPTVVPRHEPRRSASPSSADDGGSAPSAARSLPPLEWSRIRKQGRTGAPARPAQAAT</sequence>
<accession>A0A8J5XDE5</accession>
<feature type="compositionally biased region" description="Low complexity" evidence="1">
    <location>
        <begin position="477"/>
        <end position="495"/>
    </location>
</feature>
<protein>
    <submittedName>
        <fullName evidence="2">Uncharacterized protein</fullName>
    </submittedName>
</protein>
<gene>
    <name evidence="2" type="ORF">KFE25_011440</name>
</gene>
<feature type="compositionally biased region" description="Basic residues" evidence="1">
    <location>
        <begin position="331"/>
        <end position="344"/>
    </location>
</feature>
<evidence type="ECO:0000313" key="2">
    <source>
        <dbReference type="EMBL" id="KAG8460665.1"/>
    </source>
</evidence>
<feature type="compositionally biased region" description="Low complexity" evidence="1">
    <location>
        <begin position="345"/>
        <end position="354"/>
    </location>
</feature>